<protein>
    <submittedName>
        <fullName evidence="1">Uncharacterized protein</fullName>
    </submittedName>
</protein>
<keyword evidence="2" id="KW-1185">Reference proteome</keyword>
<reference evidence="1" key="1">
    <citation type="submission" date="2022-11" db="EMBL/GenBank/DDBJ databases">
        <authorList>
            <person name="Petersen C."/>
        </authorList>
    </citation>
    <scope>NUCLEOTIDE SEQUENCE</scope>
    <source>
        <strain evidence="1">IBT 22155</strain>
    </source>
</reference>
<dbReference type="AlphaFoldDB" id="A0A9W9HC76"/>
<accession>A0A9W9HC76</accession>
<dbReference type="GeneID" id="81402336"/>
<sequence length="89" mass="10307">METEERVYEWYPQAAPLDLPLGADIVEWQKGYLILCEREREGQQAEMENRERAYAWYPQAAPLDDIDDSIDMSDPDAEPICRVTSELGN</sequence>
<comment type="caution">
    <text evidence="1">The sequence shown here is derived from an EMBL/GenBank/DDBJ whole genome shotgun (WGS) entry which is preliminary data.</text>
</comment>
<gene>
    <name evidence="1" type="ORF">N7515_002422</name>
</gene>
<name>A0A9W9HC76_9EURO</name>
<proteinExistence type="predicted"/>
<evidence type="ECO:0000313" key="1">
    <source>
        <dbReference type="EMBL" id="KAJ5143635.1"/>
    </source>
</evidence>
<dbReference type="Proteomes" id="UP001149079">
    <property type="component" value="Unassembled WGS sequence"/>
</dbReference>
<organism evidence="1 2">
    <name type="scientific">Penicillium bovifimosum</name>
    <dbReference type="NCBI Taxonomy" id="126998"/>
    <lineage>
        <taxon>Eukaryota</taxon>
        <taxon>Fungi</taxon>
        <taxon>Dikarya</taxon>
        <taxon>Ascomycota</taxon>
        <taxon>Pezizomycotina</taxon>
        <taxon>Eurotiomycetes</taxon>
        <taxon>Eurotiomycetidae</taxon>
        <taxon>Eurotiales</taxon>
        <taxon>Aspergillaceae</taxon>
        <taxon>Penicillium</taxon>
    </lineage>
</organism>
<dbReference type="RefSeq" id="XP_056525279.1">
    <property type="nucleotide sequence ID" value="XM_056663166.1"/>
</dbReference>
<evidence type="ECO:0000313" key="2">
    <source>
        <dbReference type="Proteomes" id="UP001149079"/>
    </source>
</evidence>
<dbReference type="EMBL" id="JAPQKL010000002">
    <property type="protein sequence ID" value="KAJ5143635.1"/>
    <property type="molecule type" value="Genomic_DNA"/>
</dbReference>
<reference evidence="1" key="2">
    <citation type="journal article" date="2023" name="IMA Fungus">
        <title>Comparative genomic study of the Penicillium genus elucidates a diverse pangenome and 15 lateral gene transfer events.</title>
        <authorList>
            <person name="Petersen C."/>
            <person name="Sorensen T."/>
            <person name="Nielsen M.R."/>
            <person name="Sondergaard T.E."/>
            <person name="Sorensen J.L."/>
            <person name="Fitzpatrick D.A."/>
            <person name="Frisvad J.C."/>
            <person name="Nielsen K.L."/>
        </authorList>
    </citation>
    <scope>NUCLEOTIDE SEQUENCE</scope>
    <source>
        <strain evidence="1">IBT 22155</strain>
    </source>
</reference>